<evidence type="ECO:0000313" key="2">
    <source>
        <dbReference type="EMBL" id="CAB0033743.1"/>
    </source>
</evidence>
<protein>
    <submittedName>
        <fullName evidence="2">Uncharacterized protein</fullName>
    </submittedName>
</protein>
<evidence type="ECO:0000313" key="3">
    <source>
        <dbReference type="Proteomes" id="UP000479190"/>
    </source>
</evidence>
<sequence length="61" mass="7018">MREVRRRAHPWLAPAQKPTSTDATDKYMQQYHLNALERGRCNCCGEGDESTKATLLYVYSV</sequence>
<organism evidence="2 3">
    <name type="scientific">Trichogramma brassicae</name>
    <dbReference type="NCBI Taxonomy" id="86971"/>
    <lineage>
        <taxon>Eukaryota</taxon>
        <taxon>Metazoa</taxon>
        <taxon>Ecdysozoa</taxon>
        <taxon>Arthropoda</taxon>
        <taxon>Hexapoda</taxon>
        <taxon>Insecta</taxon>
        <taxon>Pterygota</taxon>
        <taxon>Neoptera</taxon>
        <taxon>Endopterygota</taxon>
        <taxon>Hymenoptera</taxon>
        <taxon>Apocrita</taxon>
        <taxon>Proctotrupomorpha</taxon>
        <taxon>Chalcidoidea</taxon>
        <taxon>Trichogrammatidae</taxon>
        <taxon>Trichogramma</taxon>
    </lineage>
</organism>
<dbReference type="AlphaFoldDB" id="A0A6H5I6Y8"/>
<gene>
    <name evidence="2" type="ORF">TBRA_LOCUS5641</name>
</gene>
<name>A0A6H5I6Y8_9HYME</name>
<keyword evidence="3" id="KW-1185">Reference proteome</keyword>
<dbReference type="EMBL" id="CADCXV010000721">
    <property type="protein sequence ID" value="CAB0033743.1"/>
    <property type="molecule type" value="Genomic_DNA"/>
</dbReference>
<evidence type="ECO:0000256" key="1">
    <source>
        <dbReference type="SAM" id="MobiDB-lite"/>
    </source>
</evidence>
<dbReference type="Proteomes" id="UP000479190">
    <property type="component" value="Unassembled WGS sequence"/>
</dbReference>
<reference evidence="2 3" key="1">
    <citation type="submission" date="2020-02" db="EMBL/GenBank/DDBJ databases">
        <authorList>
            <person name="Ferguson B K."/>
        </authorList>
    </citation>
    <scope>NUCLEOTIDE SEQUENCE [LARGE SCALE GENOMIC DNA]</scope>
</reference>
<feature type="region of interest" description="Disordered" evidence="1">
    <location>
        <begin position="1"/>
        <end position="23"/>
    </location>
</feature>
<accession>A0A6H5I6Y8</accession>
<proteinExistence type="predicted"/>